<evidence type="ECO:0000256" key="7">
    <source>
        <dbReference type="ARBA" id="ARBA00022873"/>
    </source>
</evidence>
<keyword evidence="8" id="KW-0223">Dioxygenase</keyword>
<dbReference type="AlphaFoldDB" id="A0AA39GA58"/>
<dbReference type="Proteomes" id="UP001175261">
    <property type="component" value="Unassembled WGS sequence"/>
</dbReference>
<dbReference type="PANTHER" id="PTHR10696:SF51">
    <property type="entry name" value="TRIMETHYLLYSINE DIOXYGENASE, MITOCHONDRIAL"/>
    <property type="match status" value="1"/>
</dbReference>
<evidence type="ECO:0000256" key="10">
    <source>
        <dbReference type="ARBA" id="ARBA00023004"/>
    </source>
</evidence>
<comment type="cofactor">
    <cofactor evidence="1">
        <name>Fe(2+)</name>
        <dbReference type="ChEBI" id="CHEBI:29033"/>
    </cofactor>
</comment>
<sequence>MVIVLVYFARIDRCVRDNCRCVQCVNQDTKQRNFDTFKIPHDIEATSVQKTEDGFEVTWSDSHVSKHPWKWLEWEARQDKRGQTFGINANGWPAPKLWGSEIASKPPTVLFKDVMDDNSKDGMPKLTSNIREWGFCFVDNTPVAPEDTQKVLEKIGPIRETHYGGFYDFVPDMAMADTAYTTLALPAHTDTTYFTEPARLQAFHMLSHIGNDGSQPTGGKSLLVDGLKVAEQVRAESPENFQVLAKFKVPWHASGNKGIAIAPDAALPVFELLEDDKILRVRWNNDDRGILPLDGEASPEEWYEAARLWNRLLKSQENEYWVNLKPGSLLIFDNWRVLHGRSEFTGMRRMCGGYIPHDDFVSRWKTSNFPMEDVIGFNLHAK</sequence>
<evidence type="ECO:0000256" key="5">
    <source>
        <dbReference type="ARBA" id="ARBA00012267"/>
    </source>
</evidence>
<evidence type="ECO:0000313" key="19">
    <source>
        <dbReference type="Proteomes" id="UP001175261"/>
    </source>
</evidence>
<evidence type="ECO:0000256" key="15">
    <source>
        <dbReference type="ARBA" id="ARBA00049334"/>
    </source>
</evidence>
<evidence type="ECO:0000256" key="6">
    <source>
        <dbReference type="ARBA" id="ARBA00022723"/>
    </source>
</evidence>
<comment type="caution">
    <text evidence="18">The sequence shown here is derived from an EMBL/GenBank/DDBJ whole genome shotgun (WGS) entry which is preliminary data.</text>
</comment>
<evidence type="ECO:0000256" key="3">
    <source>
        <dbReference type="ARBA" id="ARBA00005022"/>
    </source>
</evidence>
<evidence type="ECO:0000313" key="18">
    <source>
        <dbReference type="EMBL" id="KAK0383558.1"/>
    </source>
</evidence>
<dbReference type="InterPro" id="IPR042098">
    <property type="entry name" value="TauD-like_sf"/>
</dbReference>
<evidence type="ECO:0000256" key="2">
    <source>
        <dbReference type="ARBA" id="ARBA00001961"/>
    </source>
</evidence>
<dbReference type="CDD" id="cd00250">
    <property type="entry name" value="CAS_like"/>
    <property type="match status" value="1"/>
</dbReference>
<dbReference type="InterPro" id="IPR050411">
    <property type="entry name" value="AlphaKG_dependent_hydroxylases"/>
</dbReference>
<keyword evidence="6" id="KW-0479">Metal-binding</keyword>
<feature type="domain" description="TauD/TfdA-like" evidence="16">
    <location>
        <begin position="101"/>
        <end position="354"/>
    </location>
</feature>
<dbReference type="InterPro" id="IPR038492">
    <property type="entry name" value="GBBH-like_N_sf"/>
</dbReference>
<evidence type="ECO:0000256" key="14">
    <source>
        <dbReference type="ARBA" id="ARBA00046008"/>
    </source>
</evidence>
<name>A0AA39GA58_SARSR</name>
<dbReference type="FunFam" id="3.60.130.10:FF:000001">
    <property type="entry name" value="Trimethyllysine dioxygenase, mitochondrial"/>
    <property type="match status" value="1"/>
</dbReference>
<keyword evidence="19" id="KW-1185">Reference proteome</keyword>
<evidence type="ECO:0000256" key="1">
    <source>
        <dbReference type="ARBA" id="ARBA00001954"/>
    </source>
</evidence>
<dbReference type="InterPro" id="IPR012776">
    <property type="entry name" value="Trimethyllysine_dOase"/>
</dbReference>
<dbReference type="Pfam" id="PF02668">
    <property type="entry name" value="TauD"/>
    <property type="match status" value="1"/>
</dbReference>
<evidence type="ECO:0000259" key="16">
    <source>
        <dbReference type="Pfam" id="PF02668"/>
    </source>
</evidence>
<evidence type="ECO:0000256" key="12">
    <source>
        <dbReference type="ARBA" id="ARBA00031778"/>
    </source>
</evidence>
<evidence type="ECO:0000256" key="11">
    <source>
        <dbReference type="ARBA" id="ARBA00030363"/>
    </source>
</evidence>
<dbReference type="GO" id="GO:0005506">
    <property type="term" value="F:iron ion binding"/>
    <property type="evidence" value="ECO:0007669"/>
    <property type="project" value="InterPro"/>
</dbReference>
<organism evidence="18 19">
    <name type="scientific">Sarocladium strictum</name>
    <name type="common">Black bundle disease fungus</name>
    <name type="synonym">Acremonium strictum</name>
    <dbReference type="NCBI Taxonomy" id="5046"/>
    <lineage>
        <taxon>Eukaryota</taxon>
        <taxon>Fungi</taxon>
        <taxon>Dikarya</taxon>
        <taxon>Ascomycota</taxon>
        <taxon>Pezizomycotina</taxon>
        <taxon>Sordariomycetes</taxon>
        <taxon>Hypocreomycetidae</taxon>
        <taxon>Hypocreales</taxon>
        <taxon>Sarocladiaceae</taxon>
        <taxon>Sarocladium</taxon>
    </lineage>
</organism>
<keyword evidence="9" id="KW-0560">Oxidoreductase</keyword>
<comment type="function">
    <text evidence="14">Converts trimethyllysine (TML) into hydroxytrimethyllysine (HTML).</text>
</comment>
<dbReference type="SUPFAM" id="SSF51197">
    <property type="entry name" value="Clavaminate synthase-like"/>
    <property type="match status" value="1"/>
</dbReference>
<evidence type="ECO:0000256" key="4">
    <source>
        <dbReference type="ARBA" id="ARBA00008654"/>
    </source>
</evidence>
<comment type="similarity">
    <text evidence="4">Belongs to the gamma-BBH/TMLD family.</text>
</comment>
<dbReference type="InterPro" id="IPR010376">
    <property type="entry name" value="GBBH-like_N"/>
</dbReference>
<evidence type="ECO:0000256" key="13">
    <source>
        <dbReference type="ARBA" id="ARBA00032283"/>
    </source>
</evidence>
<dbReference type="Gene3D" id="3.60.130.10">
    <property type="entry name" value="Clavaminate synthase-like"/>
    <property type="match status" value="1"/>
</dbReference>
<feature type="domain" description="Gamma-butyrobetaine hydroxylase-like N-terminal" evidence="17">
    <location>
        <begin position="15"/>
        <end position="72"/>
    </location>
</feature>
<reference evidence="18" key="1">
    <citation type="submission" date="2022-10" db="EMBL/GenBank/DDBJ databases">
        <title>Determination and structural analysis of whole genome sequence of Sarocladium strictum F4-1.</title>
        <authorList>
            <person name="Hu L."/>
            <person name="Jiang Y."/>
        </authorList>
    </citation>
    <scope>NUCLEOTIDE SEQUENCE</scope>
    <source>
        <strain evidence="18">F4-1</strain>
    </source>
</reference>
<gene>
    <name evidence="18" type="ORF">NLU13_9469</name>
</gene>
<dbReference type="GO" id="GO:0045329">
    <property type="term" value="P:carnitine biosynthetic process"/>
    <property type="evidence" value="ECO:0007669"/>
    <property type="project" value="UniProtKB-KW"/>
</dbReference>
<proteinExistence type="inferred from homology"/>
<evidence type="ECO:0000256" key="9">
    <source>
        <dbReference type="ARBA" id="ARBA00023002"/>
    </source>
</evidence>
<comment type="pathway">
    <text evidence="3">Amine and polyamine biosynthesis; carnitine biosynthesis.</text>
</comment>
<dbReference type="Pfam" id="PF06155">
    <property type="entry name" value="GBBH-like_N"/>
    <property type="match status" value="1"/>
</dbReference>
<keyword evidence="7" id="KW-0124">Carnitine biosynthesis</keyword>
<comment type="cofactor">
    <cofactor evidence="2">
        <name>L-ascorbate</name>
        <dbReference type="ChEBI" id="CHEBI:38290"/>
    </cofactor>
</comment>
<dbReference type="PANTHER" id="PTHR10696">
    <property type="entry name" value="GAMMA-BUTYROBETAINE HYDROXYLASE-RELATED"/>
    <property type="match status" value="1"/>
</dbReference>
<accession>A0AA39GA58</accession>
<dbReference type="EC" id="1.14.11.8" evidence="5"/>
<dbReference type="GO" id="GO:0005739">
    <property type="term" value="C:mitochondrion"/>
    <property type="evidence" value="ECO:0007669"/>
    <property type="project" value="TreeGrafter"/>
</dbReference>
<evidence type="ECO:0000259" key="17">
    <source>
        <dbReference type="Pfam" id="PF06155"/>
    </source>
</evidence>
<protein>
    <recommendedName>
        <fullName evidence="5">trimethyllysine dioxygenase</fullName>
        <ecNumber evidence="5">1.14.11.8</ecNumber>
    </recommendedName>
    <alternativeName>
        <fullName evidence="12">Epsilon-trimethyllysine 2-oxoglutarate dioxygenase</fullName>
    </alternativeName>
    <alternativeName>
        <fullName evidence="11">TML hydroxylase</fullName>
    </alternativeName>
    <alternativeName>
        <fullName evidence="13">TML-alpha-ketoglutarate dioxygenase</fullName>
    </alternativeName>
</protein>
<dbReference type="Gene3D" id="3.30.2020.30">
    <property type="match status" value="1"/>
</dbReference>
<comment type="catalytic activity">
    <reaction evidence="15">
        <text>N(6),N(6),N(6)-trimethyl-L-lysine + 2-oxoglutarate + O2 = (3S)-3-hydroxy-N(6),N(6),N(6)-trimethyl-L-lysine + succinate + CO2</text>
        <dbReference type="Rhea" id="RHEA:14181"/>
        <dbReference type="ChEBI" id="CHEBI:15379"/>
        <dbReference type="ChEBI" id="CHEBI:16526"/>
        <dbReference type="ChEBI" id="CHEBI:16810"/>
        <dbReference type="ChEBI" id="CHEBI:30031"/>
        <dbReference type="ChEBI" id="CHEBI:58100"/>
        <dbReference type="ChEBI" id="CHEBI:141499"/>
        <dbReference type="EC" id="1.14.11.8"/>
    </reaction>
</comment>
<dbReference type="GO" id="GO:0050353">
    <property type="term" value="F:trimethyllysine dioxygenase activity"/>
    <property type="evidence" value="ECO:0007669"/>
    <property type="project" value="UniProtKB-EC"/>
</dbReference>
<dbReference type="NCBIfam" id="TIGR02410">
    <property type="entry name" value="carnitine_TMLD"/>
    <property type="match status" value="1"/>
</dbReference>
<dbReference type="InterPro" id="IPR003819">
    <property type="entry name" value="TauD/TfdA-like"/>
</dbReference>
<keyword evidence="10" id="KW-0408">Iron</keyword>
<dbReference type="EMBL" id="JAPDFR010000009">
    <property type="protein sequence ID" value="KAK0383558.1"/>
    <property type="molecule type" value="Genomic_DNA"/>
</dbReference>
<evidence type="ECO:0000256" key="8">
    <source>
        <dbReference type="ARBA" id="ARBA00022964"/>
    </source>
</evidence>